<evidence type="ECO:0000256" key="1">
    <source>
        <dbReference type="SAM" id="MobiDB-lite"/>
    </source>
</evidence>
<feature type="region of interest" description="Disordered" evidence="1">
    <location>
        <begin position="28"/>
        <end position="53"/>
    </location>
</feature>
<dbReference type="Proteomes" id="UP000551758">
    <property type="component" value="Unassembled WGS sequence"/>
</dbReference>
<keyword evidence="3" id="KW-1185">Reference proteome</keyword>
<reference evidence="2 3" key="1">
    <citation type="journal article" date="2020" name="Mol. Biol. Evol.">
        <title>Interspecific Gene Flow and the Evolution of Specialization in Black and White Rhinoceros.</title>
        <authorList>
            <person name="Moodley Y."/>
            <person name="Westbury M.V."/>
            <person name="Russo I.M."/>
            <person name="Gopalakrishnan S."/>
            <person name="Rakotoarivelo A."/>
            <person name="Olsen R.A."/>
            <person name="Prost S."/>
            <person name="Tunstall T."/>
            <person name="Ryder O.A."/>
            <person name="Dalen L."/>
            <person name="Bruford M.W."/>
        </authorList>
    </citation>
    <scope>NUCLEOTIDE SEQUENCE [LARGE SCALE GENOMIC DNA]</scope>
    <source>
        <strain evidence="2">SBR-YM</strain>
        <tissue evidence="2">Skin</tissue>
    </source>
</reference>
<dbReference type="AlphaFoldDB" id="A0A7J7ENH1"/>
<organism evidence="2 3">
    <name type="scientific">Diceros bicornis minor</name>
    <name type="common">South-central black rhinoceros</name>
    <dbReference type="NCBI Taxonomy" id="77932"/>
    <lineage>
        <taxon>Eukaryota</taxon>
        <taxon>Metazoa</taxon>
        <taxon>Chordata</taxon>
        <taxon>Craniata</taxon>
        <taxon>Vertebrata</taxon>
        <taxon>Euteleostomi</taxon>
        <taxon>Mammalia</taxon>
        <taxon>Eutheria</taxon>
        <taxon>Laurasiatheria</taxon>
        <taxon>Perissodactyla</taxon>
        <taxon>Rhinocerotidae</taxon>
        <taxon>Diceros</taxon>
    </lineage>
</organism>
<evidence type="ECO:0000313" key="2">
    <source>
        <dbReference type="EMBL" id="KAF5917243.1"/>
    </source>
</evidence>
<comment type="caution">
    <text evidence="2">The sequence shown here is derived from an EMBL/GenBank/DDBJ whole genome shotgun (WGS) entry which is preliminary data.</text>
</comment>
<dbReference type="EMBL" id="JACDTQ010002596">
    <property type="protein sequence ID" value="KAF5917243.1"/>
    <property type="molecule type" value="Genomic_DNA"/>
</dbReference>
<name>A0A7J7ENH1_DICBM</name>
<sequence>MEEAGPTSHTLLQEVGQALSPSNICVFHLPTGQRAPSSQPPHEPAQSQKPRVVNLRTVGPEAQTPLYAEPGRQIEAPGAEPWMKVGPCTLRLAARLTVRPAEPQPCSQGPH</sequence>
<gene>
    <name evidence="2" type="ORF">HPG69_000012</name>
</gene>
<protein>
    <submittedName>
        <fullName evidence="2">Uncharacterized protein</fullName>
    </submittedName>
</protein>
<evidence type="ECO:0000313" key="3">
    <source>
        <dbReference type="Proteomes" id="UP000551758"/>
    </source>
</evidence>
<proteinExistence type="predicted"/>
<accession>A0A7J7ENH1</accession>